<dbReference type="SUPFAM" id="SSF52540">
    <property type="entry name" value="P-loop containing nucleoside triphosphate hydrolases"/>
    <property type="match status" value="1"/>
</dbReference>
<dbReference type="PRINTS" id="PR00364">
    <property type="entry name" value="DISEASERSIST"/>
</dbReference>
<feature type="domain" description="Disease resistance R13L4/SHOC-2-like LRR" evidence="6">
    <location>
        <begin position="643"/>
        <end position="777"/>
    </location>
</feature>
<dbReference type="InterPro" id="IPR036388">
    <property type="entry name" value="WH-like_DNA-bd_sf"/>
</dbReference>
<dbReference type="Gene3D" id="1.10.8.430">
    <property type="entry name" value="Helical domain of apoptotic protease-activating factors"/>
    <property type="match status" value="1"/>
</dbReference>
<dbReference type="OrthoDB" id="2016095at2759"/>
<dbReference type="Gene3D" id="1.10.10.10">
    <property type="entry name" value="Winged helix-like DNA-binding domain superfamily/Winged helix DNA-binding domain"/>
    <property type="match status" value="1"/>
</dbReference>
<dbReference type="SUPFAM" id="SSF52047">
    <property type="entry name" value="RNI-like"/>
    <property type="match status" value="1"/>
</dbReference>
<evidence type="ECO:0000256" key="3">
    <source>
        <dbReference type="ARBA" id="ARBA00022821"/>
    </source>
</evidence>
<gene>
    <name evidence="7" type="ORF">CR513_02266</name>
</gene>
<evidence type="ECO:0000256" key="2">
    <source>
        <dbReference type="ARBA" id="ARBA00022737"/>
    </source>
</evidence>
<dbReference type="Pfam" id="PF00931">
    <property type="entry name" value="NB-ARC"/>
    <property type="match status" value="1"/>
</dbReference>
<evidence type="ECO:0000256" key="1">
    <source>
        <dbReference type="ARBA" id="ARBA00008894"/>
    </source>
</evidence>
<evidence type="ECO:0000259" key="4">
    <source>
        <dbReference type="Pfam" id="PF00931"/>
    </source>
</evidence>
<dbReference type="EMBL" id="QJKJ01000390">
    <property type="protein sequence ID" value="RDY12879.1"/>
    <property type="molecule type" value="Genomic_DNA"/>
</dbReference>
<protein>
    <submittedName>
        <fullName evidence="7">Disease resistance protein</fullName>
    </submittedName>
</protein>
<name>A0A371ICY0_MUCPR</name>
<dbReference type="Pfam" id="PF05659">
    <property type="entry name" value="RPW8"/>
    <property type="match status" value="1"/>
</dbReference>
<dbReference type="InterPro" id="IPR027417">
    <property type="entry name" value="P-loop_NTPase"/>
</dbReference>
<feature type="domain" description="RPW8" evidence="5">
    <location>
        <begin position="10"/>
        <end position="83"/>
    </location>
</feature>
<evidence type="ECO:0000313" key="8">
    <source>
        <dbReference type="Proteomes" id="UP000257109"/>
    </source>
</evidence>
<reference evidence="7" key="1">
    <citation type="submission" date="2018-05" db="EMBL/GenBank/DDBJ databases">
        <title>Draft genome of Mucuna pruriens seed.</title>
        <authorList>
            <person name="Nnadi N.E."/>
            <person name="Vos R."/>
            <person name="Hasami M.H."/>
            <person name="Devisetty U.K."/>
            <person name="Aguiy J.C."/>
        </authorList>
    </citation>
    <scope>NUCLEOTIDE SEQUENCE [LARGE SCALE GENOMIC DNA]</scope>
    <source>
        <strain evidence="7">JCA_2017</strain>
    </source>
</reference>
<dbReference type="GO" id="GO:0006952">
    <property type="term" value="P:defense response"/>
    <property type="evidence" value="ECO:0007669"/>
    <property type="project" value="UniProtKB-KW"/>
</dbReference>
<comment type="similarity">
    <text evidence="1">Belongs to the disease resistance NB-LRR family.</text>
</comment>
<sequence length="814" mass="92728">MEDTMQHVVLQKQFQERLRMISEIVDKGQSSESNKRILRSTLKDMTPVVKEIKQYNEHLNPPREEINTLVGEKDAKGELVCKCFFKCLSWFLCRVGNKRDGSFACGDKQALVAKDVEETLYTVREILELLSNENFKPNLCAVGGPIKSPFGVPEKEEFTVGLDVPLSELKMEILRDGVSMVVLTGLGGMGKTTLATKLCWDEQVKGKFGENILFITFSKSPKLKSIVERLFEHCGYQVPAFQSDEDAVNSLRLLLRQIGRSSMLLVLDDVWPGSEALVEKFKVQIPDYKILVTSRVAFRRFGTQCILKPLVHEDATTLFRHCALLKESSSSIPDKELIEKVVRNCKGLPLAIEVIGRSLRHQPSELWLKMVEELSQGHSILDSYTELLTCLQKILGVLEDNPVIKECFMDLGLFPEDQRIPVTALIDMWTELYRLDDDGIEAMAIINKLDSMNLAKVLVARKNASDTDNSYYNNHFIILHDLLRELAIYQSAQEPVEQRKRLIIEINQNKPECWLGGKSKLLRWCVEQKPQAHILSISTDENCTSHLPRMQLAQVEVLIFNLRTKQYSFPNFVEEMNKLKVLIVTSYSFHPSEMNNFELIGSLSNLKRIRLERISVPSYVTMKNLKKLSLHLCDMRQAFENSDMLISHAFPNLEELNIDYCKYMMGFPKGLCDIIPLKKLSITNCHKLSVLPQEIGKLENLELLRLSSCTDLEGIPDSIGRLSNLRLLDISNCLSLPNLPEDFGNLSNLQNLYMTSCSRCELPFSVTNLKNLKVVICDEETATSWDDFKPMLPNLKIDVPQVNVNLNWLQTISS</sequence>
<dbReference type="Gene3D" id="3.40.50.300">
    <property type="entry name" value="P-loop containing nucleotide triphosphate hydrolases"/>
    <property type="match status" value="1"/>
</dbReference>
<dbReference type="AlphaFoldDB" id="A0A371ICY0"/>
<dbReference type="STRING" id="157652.A0A371ICY0"/>
<accession>A0A371ICY0</accession>
<dbReference type="InterPro" id="IPR055414">
    <property type="entry name" value="LRR_R13L4/SHOC2-like"/>
</dbReference>
<dbReference type="InterPro" id="IPR002182">
    <property type="entry name" value="NB-ARC"/>
</dbReference>
<evidence type="ECO:0000259" key="5">
    <source>
        <dbReference type="Pfam" id="PF05659"/>
    </source>
</evidence>
<comment type="caution">
    <text evidence="7">The sequence shown here is derived from an EMBL/GenBank/DDBJ whole genome shotgun (WGS) entry which is preliminary data.</text>
</comment>
<keyword evidence="2" id="KW-0677">Repeat</keyword>
<evidence type="ECO:0000259" key="6">
    <source>
        <dbReference type="Pfam" id="PF23598"/>
    </source>
</evidence>
<dbReference type="InterPro" id="IPR042197">
    <property type="entry name" value="Apaf_helical"/>
</dbReference>
<proteinExistence type="inferred from homology"/>
<feature type="domain" description="NB-ARC" evidence="4">
    <location>
        <begin position="170"/>
        <end position="295"/>
    </location>
</feature>
<evidence type="ECO:0000313" key="7">
    <source>
        <dbReference type="EMBL" id="RDY12879.1"/>
    </source>
</evidence>
<dbReference type="InterPro" id="IPR032675">
    <property type="entry name" value="LRR_dom_sf"/>
</dbReference>
<keyword evidence="8" id="KW-1185">Reference proteome</keyword>
<dbReference type="PANTHER" id="PTHR36766">
    <property type="entry name" value="PLANT BROAD-SPECTRUM MILDEW RESISTANCE PROTEIN RPW8"/>
    <property type="match status" value="1"/>
</dbReference>
<dbReference type="Pfam" id="PF23598">
    <property type="entry name" value="LRR_14"/>
    <property type="match status" value="1"/>
</dbReference>
<organism evidence="7 8">
    <name type="scientific">Mucuna pruriens</name>
    <name type="common">Velvet bean</name>
    <name type="synonym">Dolichos pruriens</name>
    <dbReference type="NCBI Taxonomy" id="157652"/>
    <lineage>
        <taxon>Eukaryota</taxon>
        <taxon>Viridiplantae</taxon>
        <taxon>Streptophyta</taxon>
        <taxon>Embryophyta</taxon>
        <taxon>Tracheophyta</taxon>
        <taxon>Spermatophyta</taxon>
        <taxon>Magnoliopsida</taxon>
        <taxon>eudicotyledons</taxon>
        <taxon>Gunneridae</taxon>
        <taxon>Pentapetalae</taxon>
        <taxon>rosids</taxon>
        <taxon>fabids</taxon>
        <taxon>Fabales</taxon>
        <taxon>Fabaceae</taxon>
        <taxon>Papilionoideae</taxon>
        <taxon>50 kb inversion clade</taxon>
        <taxon>NPAAA clade</taxon>
        <taxon>indigoferoid/millettioid clade</taxon>
        <taxon>Phaseoleae</taxon>
        <taxon>Mucuna</taxon>
    </lineage>
</organism>
<dbReference type="Gene3D" id="3.80.10.10">
    <property type="entry name" value="Ribonuclease Inhibitor"/>
    <property type="match status" value="1"/>
</dbReference>
<feature type="non-terminal residue" evidence="7">
    <location>
        <position position="1"/>
    </location>
</feature>
<keyword evidence="3" id="KW-0611">Plant defense</keyword>
<dbReference type="PANTHER" id="PTHR36766:SF21">
    <property type="entry name" value="NB-ARC DOMAIN DISEASE RESISTANCE PROTEIN"/>
    <property type="match status" value="1"/>
</dbReference>
<dbReference type="GO" id="GO:0043531">
    <property type="term" value="F:ADP binding"/>
    <property type="evidence" value="ECO:0007669"/>
    <property type="project" value="InterPro"/>
</dbReference>
<dbReference type="InterPro" id="IPR008808">
    <property type="entry name" value="Powdery_mildew-R_dom"/>
</dbReference>
<dbReference type="Proteomes" id="UP000257109">
    <property type="component" value="Unassembled WGS sequence"/>
</dbReference>